<protein>
    <recommendedName>
        <fullName evidence="1">non-specific serine/threonine protein kinase</fullName>
        <ecNumber evidence="1">2.7.11.1</ecNumber>
    </recommendedName>
</protein>
<dbReference type="Pfam" id="PF00954">
    <property type="entry name" value="S_locus_glycop"/>
    <property type="match status" value="1"/>
</dbReference>
<dbReference type="InterPro" id="IPR011009">
    <property type="entry name" value="Kinase-like_dom_sf"/>
</dbReference>
<dbReference type="Pfam" id="PF08276">
    <property type="entry name" value="PAN_2"/>
    <property type="match status" value="1"/>
</dbReference>
<dbReference type="Gene3D" id="1.10.510.10">
    <property type="entry name" value="Transferase(Phosphotransferase) domain 1"/>
    <property type="match status" value="1"/>
</dbReference>
<keyword evidence="7" id="KW-0067">ATP-binding</keyword>
<dbReference type="InterPro" id="IPR000858">
    <property type="entry name" value="S_locus_glycoprot_dom"/>
</dbReference>
<dbReference type="Gene3D" id="3.30.200.20">
    <property type="entry name" value="Phosphorylase Kinase, domain 1"/>
    <property type="match status" value="1"/>
</dbReference>
<evidence type="ECO:0000256" key="12">
    <source>
        <dbReference type="SAM" id="Phobius"/>
    </source>
</evidence>
<dbReference type="GO" id="GO:0004674">
    <property type="term" value="F:protein serine/threonine kinase activity"/>
    <property type="evidence" value="ECO:0007669"/>
    <property type="project" value="UniProtKB-KW"/>
</dbReference>
<keyword evidence="6" id="KW-0418">Kinase</keyword>
<dbReference type="PANTHER" id="PTHR32444:SF198">
    <property type="entry name" value="BULB-TYPE LECTIN DOMAIN-CONTAINING PROTEIN"/>
    <property type="match status" value="1"/>
</dbReference>
<dbReference type="CDD" id="cd01098">
    <property type="entry name" value="PAN_AP_plant"/>
    <property type="match status" value="1"/>
</dbReference>
<evidence type="ECO:0000256" key="6">
    <source>
        <dbReference type="ARBA" id="ARBA00022777"/>
    </source>
</evidence>
<keyword evidence="18" id="KW-1185">Reference proteome</keyword>
<dbReference type="FunFam" id="2.90.10.10:FF:000001">
    <property type="entry name" value="G-type lectin S-receptor-like serine/threonine-protein kinase"/>
    <property type="match status" value="1"/>
</dbReference>
<dbReference type="AlphaFoldDB" id="A0ABC8U4U5"/>
<evidence type="ECO:0000256" key="13">
    <source>
        <dbReference type="SAM" id="SignalP"/>
    </source>
</evidence>
<dbReference type="CDD" id="cd00028">
    <property type="entry name" value="B_lectin"/>
    <property type="match status" value="1"/>
</dbReference>
<evidence type="ECO:0000259" key="15">
    <source>
        <dbReference type="PROSITE" id="PS50927"/>
    </source>
</evidence>
<evidence type="ECO:0000256" key="5">
    <source>
        <dbReference type="ARBA" id="ARBA00022741"/>
    </source>
</evidence>
<feature type="chain" id="PRO_5044765253" description="non-specific serine/threonine protein kinase" evidence="13">
    <location>
        <begin position="30"/>
        <end position="658"/>
    </location>
</feature>
<evidence type="ECO:0000313" key="17">
    <source>
        <dbReference type="EMBL" id="CAK9176769.1"/>
    </source>
</evidence>
<dbReference type="InterPro" id="IPR008271">
    <property type="entry name" value="Ser/Thr_kinase_AS"/>
</dbReference>
<dbReference type="InterPro" id="IPR036426">
    <property type="entry name" value="Bulb-type_lectin_dom_sf"/>
</dbReference>
<keyword evidence="4 13" id="KW-0732">Signal</keyword>
<feature type="domain" description="Apple" evidence="16">
    <location>
        <begin position="334"/>
        <end position="417"/>
    </location>
</feature>
<dbReference type="PROSITE" id="PS00108">
    <property type="entry name" value="PROTEIN_KINASE_ST"/>
    <property type="match status" value="1"/>
</dbReference>
<keyword evidence="12" id="KW-0472">Membrane</keyword>
<keyword evidence="2" id="KW-0723">Serine/threonine-protein kinase</keyword>
<evidence type="ECO:0000313" key="18">
    <source>
        <dbReference type="Proteomes" id="UP001642360"/>
    </source>
</evidence>
<dbReference type="Gene3D" id="2.90.10.10">
    <property type="entry name" value="Bulb-type lectin domain"/>
    <property type="match status" value="1"/>
</dbReference>
<accession>A0ABC8U4U5</accession>
<evidence type="ECO:0000256" key="9">
    <source>
        <dbReference type="ARBA" id="ARBA00023180"/>
    </source>
</evidence>
<dbReference type="EMBL" id="CAUOFW020006913">
    <property type="protein sequence ID" value="CAK9176769.1"/>
    <property type="molecule type" value="Genomic_DNA"/>
</dbReference>
<dbReference type="FunFam" id="3.30.200.20:FF:000418">
    <property type="entry name" value="G-type lectin S-receptor-like serine/threonine-protein kinase"/>
    <property type="match status" value="1"/>
</dbReference>
<evidence type="ECO:0000256" key="10">
    <source>
        <dbReference type="ARBA" id="ARBA00047899"/>
    </source>
</evidence>
<evidence type="ECO:0000256" key="8">
    <source>
        <dbReference type="ARBA" id="ARBA00023157"/>
    </source>
</evidence>
<reference evidence="17 18" key="1">
    <citation type="submission" date="2024-02" db="EMBL/GenBank/DDBJ databases">
        <authorList>
            <person name="Vignale AGUSTIN F."/>
            <person name="Sosa J E."/>
            <person name="Modenutti C."/>
        </authorList>
    </citation>
    <scope>NUCLEOTIDE SEQUENCE [LARGE SCALE GENOMIC DNA]</scope>
</reference>
<dbReference type="SUPFAM" id="SSF51110">
    <property type="entry name" value="alpha-D-mannose-specific plant lectins"/>
    <property type="match status" value="1"/>
</dbReference>
<evidence type="ECO:0000256" key="7">
    <source>
        <dbReference type="ARBA" id="ARBA00022840"/>
    </source>
</evidence>
<dbReference type="SUPFAM" id="SSF56112">
    <property type="entry name" value="Protein kinase-like (PK-like)"/>
    <property type="match status" value="1"/>
</dbReference>
<dbReference type="InterPro" id="IPR001480">
    <property type="entry name" value="Bulb-type_lectin_dom"/>
</dbReference>
<name>A0ABC8U4U5_9AQUA</name>
<dbReference type="EC" id="2.7.11.1" evidence="1"/>
<sequence length="658" mass="73836">MARSGNPKFSLFHGLVLILLCFWLEACISRDTITSTQSIKDPEIIVSLGKTFNLGFFSPVNTTNRYVGILDNIPVTTAVWVANRDKPLNDSSGIVTISEGGNLVILNGQKGVIWSSNVSNPVANSSAQLLDTGNLVLRENSSGRIIWESFQHPSDSYLQKMRLGTDAKTCERTLLTSWKSPSDPSIGTFSSGVDPLNIPHPYWRSGPWNGQVFIGIPTMHKSYDGEFTLVDDKKGTVDQTFSYANDSIVLYFQLNSEGFLQKKARFVGKVDWYVLWWAPTNVCDVYGKCGPFGSCNSVESPICTCLRGFEPKHMDEWSQGNWSSECKRKTPLQCERNNTVNEKGKADGFLKLERVKVPDFEVWVPGLEDNCGSLCLNNCSCTAYSSYSGIGCMQWSGSLIDIQKFRDGGADLYVRVANSELDKEKNVKTVLAITISIGSVTIAICAYCFWRWTAKHKESGRKQKSKQLLFRRAELYPEYSTENVLRENTHQTNLEELPLYSLEDLANATDNFHSTNKLGQGGFGPVYKGKMPDGQEIAVKRLSRFSGQGLEEFMNEVVVISKLQHRNLVRLLGCCVEGKEKMLIYEYMPNGSLDTFLFDSLKQELLDWSKHANIIEGIGRGLLYLHRDSRLRIIHRDLKPSNILLDARLNPKISDFGM</sequence>
<feature type="domain" description="Protein kinase" evidence="14">
    <location>
        <begin position="512"/>
        <end position="658"/>
    </location>
</feature>
<organism evidence="17 18">
    <name type="scientific">Ilex paraguariensis</name>
    <name type="common">yerba mate</name>
    <dbReference type="NCBI Taxonomy" id="185542"/>
    <lineage>
        <taxon>Eukaryota</taxon>
        <taxon>Viridiplantae</taxon>
        <taxon>Streptophyta</taxon>
        <taxon>Embryophyta</taxon>
        <taxon>Tracheophyta</taxon>
        <taxon>Spermatophyta</taxon>
        <taxon>Magnoliopsida</taxon>
        <taxon>eudicotyledons</taxon>
        <taxon>Gunneridae</taxon>
        <taxon>Pentapetalae</taxon>
        <taxon>asterids</taxon>
        <taxon>campanulids</taxon>
        <taxon>Aquifoliales</taxon>
        <taxon>Aquifoliaceae</taxon>
        <taxon>Ilex</taxon>
    </lineage>
</organism>
<dbReference type="Pfam" id="PF01453">
    <property type="entry name" value="B_lectin"/>
    <property type="match status" value="1"/>
</dbReference>
<comment type="caution">
    <text evidence="17">The sequence shown here is derived from an EMBL/GenBank/DDBJ whole genome shotgun (WGS) entry which is preliminary data.</text>
</comment>
<dbReference type="InterPro" id="IPR000719">
    <property type="entry name" value="Prot_kinase_dom"/>
</dbReference>
<feature type="domain" description="Bulb-type lectin" evidence="15">
    <location>
        <begin position="30"/>
        <end position="150"/>
    </location>
</feature>
<feature type="signal peptide" evidence="13">
    <location>
        <begin position="1"/>
        <end position="29"/>
    </location>
</feature>
<dbReference type="PROSITE" id="PS50011">
    <property type="entry name" value="PROTEIN_KINASE_DOM"/>
    <property type="match status" value="1"/>
</dbReference>
<dbReference type="FunFam" id="1.10.510.10:FF:001023">
    <property type="entry name" value="Os07g0541700 protein"/>
    <property type="match status" value="1"/>
</dbReference>
<feature type="transmembrane region" description="Helical" evidence="12">
    <location>
        <begin position="430"/>
        <end position="452"/>
    </location>
</feature>
<dbReference type="PANTHER" id="PTHR32444">
    <property type="entry name" value="BULB-TYPE LECTIN DOMAIN-CONTAINING PROTEIN"/>
    <property type="match status" value="1"/>
</dbReference>
<keyword evidence="3" id="KW-0808">Transferase</keyword>
<evidence type="ECO:0000256" key="4">
    <source>
        <dbReference type="ARBA" id="ARBA00022729"/>
    </source>
</evidence>
<dbReference type="InterPro" id="IPR003609">
    <property type="entry name" value="Pan_app"/>
</dbReference>
<keyword evidence="12" id="KW-1133">Transmembrane helix</keyword>
<feature type="non-terminal residue" evidence="17">
    <location>
        <position position="658"/>
    </location>
</feature>
<evidence type="ECO:0000259" key="14">
    <source>
        <dbReference type="PROSITE" id="PS50011"/>
    </source>
</evidence>
<dbReference type="GO" id="GO:0005524">
    <property type="term" value="F:ATP binding"/>
    <property type="evidence" value="ECO:0007669"/>
    <property type="project" value="UniProtKB-KW"/>
</dbReference>
<evidence type="ECO:0000256" key="3">
    <source>
        <dbReference type="ARBA" id="ARBA00022679"/>
    </source>
</evidence>
<dbReference type="SMART" id="SM00108">
    <property type="entry name" value="B_lectin"/>
    <property type="match status" value="1"/>
</dbReference>
<dbReference type="InterPro" id="IPR001245">
    <property type="entry name" value="Ser-Thr/Tyr_kinase_cat_dom"/>
</dbReference>
<dbReference type="PROSITE" id="PS50948">
    <property type="entry name" value="PAN"/>
    <property type="match status" value="1"/>
</dbReference>
<evidence type="ECO:0000256" key="2">
    <source>
        <dbReference type="ARBA" id="ARBA00022527"/>
    </source>
</evidence>
<keyword evidence="5" id="KW-0547">Nucleotide-binding</keyword>
<dbReference type="Pfam" id="PF07714">
    <property type="entry name" value="PK_Tyr_Ser-Thr"/>
    <property type="match status" value="1"/>
</dbReference>
<proteinExistence type="predicted"/>
<dbReference type="SMART" id="SM00220">
    <property type="entry name" value="S_TKc"/>
    <property type="match status" value="1"/>
</dbReference>
<gene>
    <name evidence="17" type="ORF">ILEXP_LOCUS46634</name>
</gene>
<keyword evidence="12" id="KW-0812">Transmembrane</keyword>
<dbReference type="SMART" id="SM00473">
    <property type="entry name" value="PAN_AP"/>
    <property type="match status" value="1"/>
</dbReference>
<comment type="catalytic activity">
    <reaction evidence="11">
        <text>L-seryl-[protein] + ATP = O-phospho-L-seryl-[protein] + ADP + H(+)</text>
        <dbReference type="Rhea" id="RHEA:17989"/>
        <dbReference type="Rhea" id="RHEA-COMP:9863"/>
        <dbReference type="Rhea" id="RHEA-COMP:11604"/>
        <dbReference type="ChEBI" id="CHEBI:15378"/>
        <dbReference type="ChEBI" id="CHEBI:29999"/>
        <dbReference type="ChEBI" id="CHEBI:30616"/>
        <dbReference type="ChEBI" id="CHEBI:83421"/>
        <dbReference type="ChEBI" id="CHEBI:456216"/>
        <dbReference type="EC" id="2.7.11.1"/>
    </reaction>
</comment>
<dbReference type="PROSITE" id="PS50927">
    <property type="entry name" value="BULB_LECTIN"/>
    <property type="match status" value="1"/>
</dbReference>
<keyword evidence="8" id="KW-1015">Disulfide bond</keyword>
<dbReference type="Proteomes" id="UP001642360">
    <property type="component" value="Unassembled WGS sequence"/>
</dbReference>
<keyword evidence="9" id="KW-0325">Glycoprotein</keyword>
<evidence type="ECO:0000256" key="1">
    <source>
        <dbReference type="ARBA" id="ARBA00012513"/>
    </source>
</evidence>
<evidence type="ECO:0000259" key="16">
    <source>
        <dbReference type="PROSITE" id="PS50948"/>
    </source>
</evidence>
<evidence type="ECO:0000256" key="11">
    <source>
        <dbReference type="ARBA" id="ARBA00048679"/>
    </source>
</evidence>
<comment type="catalytic activity">
    <reaction evidence="10">
        <text>L-threonyl-[protein] + ATP = O-phospho-L-threonyl-[protein] + ADP + H(+)</text>
        <dbReference type="Rhea" id="RHEA:46608"/>
        <dbReference type="Rhea" id="RHEA-COMP:11060"/>
        <dbReference type="Rhea" id="RHEA-COMP:11605"/>
        <dbReference type="ChEBI" id="CHEBI:15378"/>
        <dbReference type="ChEBI" id="CHEBI:30013"/>
        <dbReference type="ChEBI" id="CHEBI:30616"/>
        <dbReference type="ChEBI" id="CHEBI:61977"/>
        <dbReference type="ChEBI" id="CHEBI:456216"/>
        <dbReference type="EC" id="2.7.11.1"/>
    </reaction>
</comment>